<keyword evidence="2" id="KW-1185">Reference proteome</keyword>
<name>A0ACD0P1T6_9BASI</name>
<dbReference type="EMBL" id="KZ819799">
    <property type="protein sequence ID" value="PWN52060.1"/>
    <property type="molecule type" value="Genomic_DNA"/>
</dbReference>
<accession>A0ACD0P1T6</accession>
<evidence type="ECO:0000313" key="2">
    <source>
        <dbReference type="Proteomes" id="UP000245626"/>
    </source>
</evidence>
<sequence>MDDVQVQLSKYPFPSPDLVRIEESDVVFKPPLYPLEIGVLRGERVQLVPLDPEIHARPLYSLFNTPKPLSDALYSSAQMIYGPFEDEQSFKSFLKGKTYLEDPSTIMFVVVESSTRSALGMISLLDTQLFNRKVEIGHLMFHPSTRGRRIPTEASLLLLDLCFGTGTNQGGLCGEKDFRRVQWKCGHLNSNSAAMALSLGMKFEGTLRSFMSFPDGRERDCMFFSLLESEWKQGGKRELVYNKVMESVHKERGDGPGC</sequence>
<protein>
    <submittedName>
        <fullName evidence="1">Acyl-CoA N-acyltransferase</fullName>
    </submittedName>
</protein>
<organism evidence="1 2">
    <name type="scientific">Violaceomyces palustris</name>
    <dbReference type="NCBI Taxonomy" id="1673888"/>
    <lineage>
        <taxon>Eukaryota</taxon>
        <taxon>Fungi</taxon>
        <taxon>Dikarya</taxon>
        <taxon>Basidiomycota</taxon>
        <taxon>Ustilaginomycotina</taxon>
        <taxon>Ustilaginomycetes</taxon>
        <taxon>Violaceomycetales</taxon>
        <taxon>Violaceomycetaceae</taxon>
        <taxon>Violaceomyces</taxon>
    </lineage>
</organism>
<evidence type="ECO:0000313" key="1">
    <source>
        <dbReference type="EMBL" id="PWN52060.1"/>
    </source>
</evidence>
<gene>
    <name evidence="1" type="ORF">IE53DRAFT_385533</name>
</gene>
<reference evidence="1 2" key="1">
    <citation type="journal article" date="2018" name="Mol. Biol. Evol.">
        <title>Broad Genomic Sampling Reveals a Smut Pathogenic Ancestry of the Fungal Clade Ustilaginomycotina.</title>
        <authorList>
            <person name="Kijpornyongpan T."/>
            <person name="Mondo S.J."/>
            <person name="Barry K."/>
            <person name="Sandor L."/>
            <person name="Lee J."/>
            <person name="Lipzen A."/>
            <person name="Pangilinan J."/>
            <person name="LaButti K."/>
            <person name="Hainaut M."/>
            <person name="Henrissat B."/>
            <person name="Grigoriev I.V."/>
            <person name="Spatafora J.W."/>
            <person name="Aime M.C."/>
        </authorList>
    </citation>
    <scope>NUCLEOTIDE SEQUENCE [LARGE SCALE GENOMIC DNA]</scope>
    <source>
        <strain evidence="1 2">SA 807</strain>
    </source>
</reference>
<dbReference type="Proteomes" id="UP000245626">
    <property type="component" value="Unassembled WGS sequence"/>
</dbReference>
<proteinExistence type="predicted"/>